<evidence type="ECO:0000313" key="1">
    <source>
        <dbReference type="EMBL" id="APW60189.1"/>
    </source>
</evidence>
<dbReference type="EMBL" id="CP019082">
    <property type="protein sequence ID" value="APW60189.1"/>
    <property type="molecule type" value="Genomic_DNA"/>
</dbReference>
<organism evidence="1 2">
    <name type="scientific">Paludisphaera borealis</name>
    <dbReference type="NCBI Taxonomy" id="1387353"/>
    <lineage>
        <taxon>Bacteria</taxon>
        <taxon>Pseudomonadati</taxon>
        <taxon>Planctomycetota</taxon>
        <taxon>Planctomycetia</taxon>
        <taxon>Isosphaerales</taxon>
        <taxon>Isosphaeraceae</taxon>
        <taxon>Paludisphaera</taxon>
    </lineage>
</organism>
<protein>
    <submittedName>
        <fullName evidence="1">Uncharacterized protein</fullName>
    </submittedName>
</protein>
<proteinExistence type="predicted"/>
<reference evidence="2" key="1">
    <citation type="submission" date="2016-12" db="EMBL/GenBank/DDBJ databases">
        <title>Comparative genomics of four Isosphaeraceae planctomycetes: a common pool of plasmids and glycoside hydrolase genes.</title>
        <authorList>
            <person name="Ivanova A."/>
        </authorList>
    </citation>
    <scope>NUCLEOTIDE SEQUENCE [LARGE SCALE GENOMIC DNA]</scope>
    <source>
        <strain evidence="2">PX4</strain>
    </source>
</reference>
<sequence length="179" mass="20787">MLASVCFDVPICVQTRPLAPLCNIVCVGIALAWSELPTDLIRRHNLERRVHDRGGEREVRFLYRDRQPRLPIWRDGRLQIVRWGNGRDQSRLLPPTGWTWQATVEDGYWRNLDAVLVDIPAALGFERGVWFRIRQGIRGVLVPDEHGVAVAYMICEPSSHYYQIMTRSSRMPILIEERI</sequence>
<accession>A0A1U7CMQ2</accession>
<evidence type="ECO:0000313" key="2">
    <source>
        <dbReference type="Proteomes" id="UP000186309"/>
    </source>
</evidence>
<gene>
    <name evidence="1" type="ORF">BSF38_01655</name>
</gene>
<dbReference type="STRING" id="1387353.BSF38_01655"/>
<dbReference type="AlphaFoldDB" id="A0A1U7CMQ2"/>
<keyword evidence="2" id="KW-1185">Reference proteome</keyword>
<dbReference type="KEGG" id="pbor:BSF38_01655"/>
<name>A0A1U7CMQ2_9BACT</name>
<dbReference type="Proteomes" id="UP000186309">
    <property type="component" value="Chromosome"/>
</dbReference>